<feature type="region of interest" description="Disordered" evidence="7">
    <location>
        <begin position="1"/>
        <end position="154"/>
    </location>
</feature>
<evidence type="ECO:0000313" key="8">
    <source>
        <dbReference type="EMBL" id="KAJ8659908.1"/>
    </source>
</evidence>
<feature type="compositionally biased region" description="Acidic residues" evidence="7">
    <location>
        <begin position="383"/>
        <end position="412"/>
    </location>
</feature>
<dbReference type="RefSeq" id="XP_058344821.1">
    <property type="nucleotide sequence ID" value="XM_058484560.1"/>
</dbReference>
<feature type="compositionally biased region" description="Low complexity" evidence="7">
    <location>
        <begin position="118"/>
        <end position="135"/>
    </location>
</feature>
<dbReference type="InterPro" id="IPR051425">
    <property type="entry name" value="Formin_Homology"/>
</dbReference>
<evidence type="ECO:0000256" key="2">
    <source>
        <dbReference type="ARBA" id="ARBA00007112"/>
    </source>
</evidence>
<feature type="compositionally biased region" description="Pro residues" evidence="7">
    <location>
        <begin position="989"/>
        <end position="1001"/>
    </location>
</feature>
<feature type="region of interest" description="Disordered" evidence="7">
    <location>
        <begin position="777"/>
        <end position="826"/>
    </location>
</feature>
<evidence type="ECO:0000256" key="5">
    <source>
        <dbReference type="ARBA" id="ARBA00022490"/>
    </source>
</evidence>
<keyword evidence="6" id="KW-0175">Coiled coil</keyword>
<comment type="similarity">
    <text evidence="2">Belongs to the NST1 family.</text>
</comment>
<evidence type="ECO:0000256" key="6">
    <source>
        <dbReference type="ARBA" id="ARBA00023054"/>
    </source>
</evidence>
<gene>
    <name evidence="8" type="ORF">O0I10_004501</name>
</gene>
<proteinExistence type="inferred from homology"/>
<dbReference type="Proteomes" id="UP001234581">
    <property type="component" value="Unassembled WGS sequence"/>
</dbReference>
<dbReference type="PANTHER" id="PTHR45725">
    <property type="entry name" value="FORMIN HOMOLOGY 2 FAMILY MEMBER"/>
    <property type="match status" value="1"/>
</dbReference>
<dbReference type="Pfam" id="PF13945">
    <property type="entry name" value="NST1"/>
    <property type="match status" value="1"/>
</dbReference>
<dbReference type="GeneID" id="83211914"/>
<dbReference type="EMBL" id="JARTCD010000016">
    <property type="protein sequence ID" value="KAJ8659908.1"/>
    <property type="molecule type" value="Genomic_DNA"/>
</dbReference>
<sequence length="1036" mass="116164">MPTASANTNTVSNNNNMTTLPTTDKSKKKKKPTKKANDLDEDAAVANVQQHHHQQQQQHPSTTHHQHHAHAPPPPPPTTTTTTTHDNLSTSSKRKKKKKTTSSTSPANKSPSRADHPSSGAAAAAAVAAAATSSSPHWLRGSKSTGDAFWSSMSNSEERQKIREFWLQLSEDERRSLVKVEKEAVLKKMKEQQKHTCNCSVCGKKRTAIEDELEVLYDAYYEELEQYANHQRQTGIYGPSPEQAAAVAAVTAVAYNSNGAFGNGYGPPHHLDDDDDDDDDGDDEEEDYDDDEDDEDDEDEDDASVQSDDISDGDHSSCDDGSTSYPAQISTTASNKDYLSFGNSLQVKGGILTVADDLLQNDGRKFLDMMEKLAERRLQKEEEVSEQAEEYLDEVDEDDDEVYEDEEEEDTRTEEQRMEEGRRMFQIFAARMFEQRVLAAYREKVAQERQQRLLQELEEEDRLRQERELKKQREKERKKDKKRQLKKQKEEERLALEAKRKAEEEAAKAERERKLEEERQKREQERLRKEEERRQREEERIRKEEDKRRRLKEERERAAEKEKKRKEKEEKEQREREERERLEREKKEALAAKRKAEEDGRRAKEQQEELLRQEKAKADVKADTTKSSSPLPATATTTATPMRPVIDEAARQKTLMDALVGAPASSSSSSSPQPLLNRTSLLSAGIANIPHSMPGDIKPLGMDMPQPPHPLFPPHPFAARDIPPPIGPVRQGEPATSPTRGYAPLGGGGGDRGMLPIGHGRLSSSFDAGRTVAPRPGAQIAPIGQPVNGRRPSTTAGPVGSPMGSRNHWLNSGADDGSNKRSPLATSDAENSFFSNFLFGDHGRDMSLMHPELATSRLQERRFSLESAGVGWTNGWTASTALSDNVHGKLFGDVLCDRTSTVLERARTAYHKLDEITQAKYFMSPPQFYTLVQLHRMMCDMYYDTQVDIQELYEAINTPGSGFQCISHAHHGYIVRYDRPLGMSSNSPIHPPHLTSPPLAPPLATAVSASSSTTQQPPTQAQQQLKGNQQLFGSLS</sequence>
<protein>
    <recommendedName>
        <fullName evidence="4">Stress response protein NST1</fullName>
    </recommendedName>
    <alternativeName>
        <fullName evidence="3">Stress response protein nst1</fullName>
    </alternativeName>
</protein>
<keyword evidence="9" id="KW-1185">Reference proteome</keyword>
<comment type="caution">
    <text evidence="8">The sequence shown here is derived from an EMBL/GenBank/DDBJ whole genome shotgun (WGS) entry which is preliminary data.</text>
</comment>
<feature type="region of interest" description="Disordered" evidence="7">
    <location>
        <begin position="261"/>
        <end position="334"/>
    </location>
</feature>
<feature type="compositionally biased region" description="Low complexity" evidence="7">
    <location>
        <begin position="1"/>
        <end position="23"/>
    </location>
</feature>
<feature type="region of interest" description="Disordered" evidence="7">
    <location>
        <begin position="985"/>
        <end position="1036"/>
    </location>
</feature>
<reference evidence="8 9" key="1">
    <citation type="submission" date="2023-03" db="EMBL/GenBank/DDBJ databases">
        <title>Genome sequence of Lichtheimia ornata CBS 291.66.</title>
        <authorList>
            <person name="Mohabir J.T."/>
            <person name="Shea T.P."/>
            <person name="Kurbessoian T."/>
            <person name="Berby B."/>
            <person name="Fontaine J."/>
            <person name="Livny J."/>
            <person name="Gnirke A."/>
            <person name="Stajich J.E."/>
            <person name="Cuomo C.A."/>
        </authorList>
    </citation>
    <scope>NUCLEOTIDE SEQUENCE [LARGE SCALE GENOMIC DNA]</scope>
    <source>
        <strain evidence="8">CBS 291.66</strain>
    </source>
</reference>
<dbReference type="InterPro" id="IPR025279">
    <property type="entry name" value="NST1"/>
</dbReference>
<feature type="compositionally biased region" description="Basic and acidic residues" evidence="7">
    <location>
        <begin position="487"/>
        <end position="624"/>
    </location>
</feature>
<dbReference type="AlphaFoldDB" id="A0AAD7V7B3"/>
<dbReference type="GO" id="GO:0005737">
    <property type="term" value="C:cytoplasm"/>
    <property type="evidence" value="ECO:0007669"/>
    <property type="project" value="UniProtKB-SubCell"/>
</dbReference>
<accession>A0AAD7V7B3</accession>
<feature type="compositionally biased region" description="Low complexity" evidence="7">
    <location>
        <begin position="1002"/>
        <end position="1030"/>
    </location>
</feature>
<feature type="compositionally biased region" description="Basic and acidic residues" evidence="7">
    <location>
        <begin position="462"/>
        <end position="477"/>
    </location>
</feature>
<evidence type="ECO:0000256" key="3">
    <source>
        <dbReference type="ARBA" id="ARBA00015112"/>
    </source>
</evidence>
<comment type="subcellular location">
    <subcellularLocation>
        <location evidence="1">Cytoplasm</location>
    </subcellularLocation>
</comment>
<evidence type="ECO:0000256" key="1">
    <source>
        <dbReference type="ARBA" id="ARBA00004496"/>
    </source>
</evidence>
<feature type="compositionally biased region" description="Polar residues" evidence="7">
    <location>
        <begin position="325"/>
        <end position="334"/>
    </location>
</feature>
<feature type="compositionally biased region" description="Low complexity" evidence="7">
    <location>
        <begin position="79"/>
        <end position="91"/>
    </location>
</feature>
<organism evidence="8 9">
    <name type="scientific">Lichtheimia ornata</name>
    <dbReference type="NCBI Taxonomy" id="688661"/>
    <lineage>
        <taxon>Eukaryota</taxon>
        <taxon>Fungi</taxon>
        <taxon>Fungi incertae sedis</taxon>
        <taxon>Mucoromycota</taxon>
        <taxon>Mucoromycotina</taxon>
        <taxon>Mucoromycetes</taxon>
        <taxon>Mucorales</taxon>
        <taxon>Lichtheimiaceae</taxon>
        <taxon>Lichtheimia</taxon>
    </lineage>
</organism>
<evidence type="ECO:0000256" key="4">
    <source>
        <dbReference type="ARBA" id="ARBA00020733"/>
    </source>
</evidence>
<feature type="compositionally biased region" description="Acidic residues" evidence="7">
    <location>
        <begin position="273"/>
        <end position="303"/>
    </location>
</feature>
<keyword evidence="5" id="KW-0963">Cytoplasm</keyword>
<feature type="compositionally biased region" description="Low complexity" evidence="7">
    <location>
        <begin position="625"/>
        <end position="641"/>
    </location>
</feature>
<name>A0AAD7V7B3_9FUNG</name>
<evidence type="ECO:0000256" key="7">
    <source>
        <dbReference type="SAM" id="MobiDB-lite"/>
    </source>
</evidence>
<evidence type="ECO:0000313" key="9">
    <source>
        <dbReference type="Proteomes" id="UP001234581"/>
    </source>
</evidence>
<dbReference type="PANTHER" id="PTHR45725:SF1">
    <property type="entry name" value="DISHEVELLED ASSOCIATED ACTIVATOR OF MORPHOGENESIS, ISOFORM D"/>
    <property type="match status" value="1"/>
</dbReference>
<feature type="region of interest" description="Disordered" evidence="7">
    <location>
        <begin position="462"/>
        <end position="644"/>
    </location>
</feature>
<feature type="region of interest" description="Disordered" evidence="7">
    <location>
        <begin position="378"/>
        <end position="419"/>
    </location>
</feature>